<dbReference type="SUPFAM" id="SSF52833">
    <property type="entry name" value="Thioredoxin-like"/>
    <property type="match status" value="1"/>
</dbReference>
<organism evidence="7 8">
    <name type="scientific">Neobacillus thermocopriae</name>
    <dbReference type="NCBI Taxonomy" id="1215031"/>
    <lineage>
        <taxon>Bacteria</taxon>
        <taxon>Bacillati</taxon>
        <taxon>Bacillota</taxon>
        <taxon>Bacilli</taxon>
        <taxon>Bacillales</taxon>
        <taxon>Bacillaceae</taxon>
        <taxon>Neobacillus</taxon>
    </lineage>
</organism>
<feature type="signal peptide" evidence="5">
    <location>
        <begin position="1"/>
        <end position="18"/>
    </location>
</feature>
<protein>
    <submittedName>
        <fullName evidence="7">Redoxin domain-containing protein</fullName>
    </submittedName>
</protein>
<dbReference type="Gene3D" id="3.40.30.10">
    <property type="entry name" value="Glutaredoxin"/>
    <property type="match status" value="1"/>
</dbReference>
<dbReference type="InterPro" id="IPR003782">
    <property type="entry name" value="SCO1/SenC"/>
</dbReference>
<dbReference type="AlphaFoldDB" id="A0A6B3TQ62"/>
<dbReference type="PROSITE" id="PS51352">
    <property type="entry name" value="THIOREDOXIN_2"/>
    <property type="match status" value="1"/>
</dbReference>
<feature type="binding site" evidence="3">
    <location>
        <position position="65"/>
    </location>
    <ligand>
        <name>Cu cation</name>
        <dbReference type="ChEBI" id="CHEBI:23378"/>
    </ligand>
</feature>
<evidence type="ECO:0000259" key="6">
    <source>
        <dbReference type="PROSITE" id="PS51352"/>
    </source>
</evidence>
<dbReference type="CDD" id="cd02968">
    <property type="entry name" value="SCO"/>
    <property type="match status" value="1"/>
</dbReference>
<dbReference type="RefSeq" id="WP_163251518.1">
    <property type="nucleotide sequence ID" value="NZ_JAAIUV010000011.1"/>
</dbReference>
<keyword evidence="5" id="KW-0732">Signal</keyword>
<feature type="domain" description="Thioredoxin" evidence="6">
    <location>
        <begin position="27"/>
        <end position="192"/>
    </location>
</feature>
<feature type="binding site" evidence="3">
    <location>
        <position position="156"/>
    </location>
    <ligand>
        <name>Cu cation</name>
        <dbReference type="ChEBI" id="CHEBI:23378"/>
    </ligand>
</feature>
<evidence type="ECO:0000256" key="5">
    <source>
        <dbReference type="SAM" id="SignalP"/>
    </source>
</evidence>
<dbReference type="InterPro" id="IPR013766">
    <property type="entry name" value="Thioredoxin_domain"/>
</dbReference>
<name>A0A6B3TQ62_9BACI</name>
<gene>
    <name evidence="7" type="ORF">G4Z05_08640</name>
</gene>
<dbReference type="PANTHER" id="PTHR12151">
    <property type="entry name" value="ELECTRON TRANSPORT PROTIN SCO1/SENC FAMILY MEMBER"/>
    <property type="match status" value="1"/>
</dbReference>
<evidence type="ECO:0000313" key="7">
    <source>
        <dbReference type="EMBL" id="NEX78953.1"/>
    </source>
</evidence>
<dbReference type="PROSITE" id="PS51257">
    <property type="entry name" value="PROKAR_LIPOPROTEIN"/>
    <property type="match status" value="1"/>
</dbReference>
<dbReference type="PANTHER" id="PTHR12151:SF25">
    <property type="entry name" value="LINALOOL DEHYDRATASE_ISOMERASE DOMAIN-CONTAINING PROTEIN"/>
    <property type="match status" value="1"/>
</dbReference>
<dbReference type="Pfam" id="PF02630">
    <property type="entry name" value="SCO1-SenC"/>
    <property type="match status" value="1"/>
</dbReference>
<evidence type="ECO:0000256" key="1">
    <source>
        <dbReference type="ARBA" id="ARBA00010996"/>
    </source>
</evidence>
<proteinExistence type="inferred from homology"/>
<keyword evidence="4" id="KW-1015">Disulfide bond</keyword>
<evidence type="ECO:0000313" key="8">
    <source>
        <dbReference type="Proteomes" id="UP000481621"/>
    </source>
</evidence>
<keyword evidence="8" id="KW-1185">Reference proteome</keyword>
<evidence type="ECO:0000256" key="2">
    <source>
        <dbReference type="ARBA" id="ARBA00023008"/>
    </source>
</evidence>
<evidence type="ECO:0000256" key="3">
    <source>
        <dbReference type="PIRSR" id="PIRSR603782-1"/>
    </source>
</evidence>
<dbReference type="EMBL" id="JAAIUV010000011">
    <property type="protein sequence ID" value="NEX78953.1"/>
    <property type="molecule type" value="Genomic_DNA"/>
</dbReference>
<sequence>MKYRLAMLLIVISTLLLAACGQKEIKNALNWDVEDFSATTNHNKTFSLKDLEGKTWIADFIFTNCGDVCPPMTANMAKLQKMVKEEGFENVEFVSFSVDPSVDTPEILTAYAQQFNADLKNWTFLTGYSQEFIESFARKTFKTIVKKPEEGNQVIHQTYVYLVGPDGKIKKTYDLYKDVPYETIISDIKKLQ</sequence>
<feature type="binding site" evidence="3">
    <location>
        <position position="69"/>
    </location>
    <ligand>
        <name>Cu cation</name>
        <dbReference type="ChEBI" id="CHEBI:23378"/>
    </ligand>
</feature>
<reference evidence="7" key="1">
    <citation type="submission" date="2020-02" db="EMBL/GenBank/DDBJ databases">
        <title>Bacillus sedimentmangrovi sp. nov., isolated from sediment of the mangrove ecosystem.</title>
        <authorList>
            <person name="Liu G."/>
        </authorList>
    </citation>
    <scope>NUCLEOTIDE SEQUENCE [LARGE SCALE GENOMIC DNA]</scope>
    <source>
        <strain evidence="7">SgZ-7</strain>
    </source>
</reference>
<comment type="similarity">
    <text evidence="1">Belongs to the SCO1/2 family.</text>
</comment>
<dbReference type="GO" id="GO:0046872">
    <property type="term" value="F:metal ion binding"/>
    <property type="evidence" value="ECO:0007669"/>
    <property type="project" value="UniProtKB-KW"/>
</dbReference>
<dbReference type="InterPro" id="IPR036249">
    <property type="entry name" value="Thioredoxin-like_sf"/>
</dbReference>
<evidence type="ECO:0000256" key="4">
    <source>
        <dbReference type="PIRSR" id="PIRSR603782-2"/>
    </source>
</evidence>
<keyword evidence="3" id="KW-0479">Metal-binding</keyword>
<keyword evidence="2 3" id="KW-0186">Copper</keyword>
<dbReference type="Proteomes" id="UP000481621">
    <property type="component" value="Unassembled WGS sequence"/>
</dbReference>
<feature type="disulfide bond" description="Redox-active" evidence="4">
    <location>
        <begin position="65"/>
        <end position="69"/>
    </location>
</feature>
<comment type="caution">
    <text evidence="7">The sequence shown here is derived from an EMBL/GenBank/DDBJ whole genome shotgun (WGS) entry which is preliminary data.</text>
</comment>
<accession>A0A6B3TQ62</accession>
<feature type="chain" id="PRO_5038503960" evidence="5">
    <location>
        <begin position="19"/>
        <end position="192"/>
    </location>
</feature>